<organism evidence="2 3">
    <name type="scientific">Deinococcus arboris</name>
    <dbReference type="NCBI Taxonomy" id="2682977"/>
    <lineage>
        <taxon>Bacteria</taxon>
        <taxon>Thermotogati</taxon>
        <taxon>Deinococcota</taxon>
        <taxon>Deinococci</taxon>
        <taxon>Deinococcales</taxon>
        <taxon>Deinococcaceae</taxon>
        <taxon>Deinococcus</taxon>
    </lineage>
</organism>
<dbReference type="EMBL" id="WQLB01000017">
    <property type="protein sequence ID" value="MVN87675.1"/>
    <property type="molecule type" value="Genomic_DNA"/>
</dbReference>
<dbReference type="RefSeq" id="WP_157459727.1">
    <property type="nucleotide sequence ID" value="NZ_WQLB01000017.1"/>
</dbReference>
<evidence type="ECO:0000256" key="1">
    <source>
        <dbReference type="SAM" id="MobiDB-lite"/>
    </source>
</evidence>
<sequence length="61" mass="6006">MNRAARLGGLLALILVVCGVVIALDQNRSATANVGTDPAPSAPTETVPATPSGGSGYGDLK</sequence>
<proteinExistence type="predicted"/>
<evidence type="ECO:0000313" key="3">
    <source>
        <dbReference type="Proteomes" id="UP000483286"/>
    </source>
</evidence>
<keyword evidence="3" id="KW-1185">Reference proteome</keyword>
<reference evidence="2 3" key="1">
    <citation type="submission" date="2019-12" db="EMBL/GenBank/DDBJ databases">
        <title>Deinococcus sp. HMF7620 Genome sequencing and assembly.</title>
        <authorList>
            <person name="Kang H."/>
            <person name="Kim H."/>
            <person name="Joh K."/>
        </authorList>
    </citation>
    <scope>NUCLEOTIDE SEQUENCE [LARGE SCALE GENOMIC DNA]</scope>
    <source>
        <strain evidence="2 3">HMF7620</strain>
    </source>
</reference>
<dbReference type="AlphaFoldDB" id="A0A7C9I094"/>
<accession>A0A7C9I094</accession>
<dbReference type="Proteomes" id="UP000483286">
    <property type="component" value="Unassembled WGS sequence"/>
</dbReference>
<name>A0A7C9I094_9DEIO</name>
<comment type="caution">
    <text evidence="2">The sequence shown here is derived from an EMBL/GenBank/DDBJ whole genome shotgun (WGS) entry which is preliminary data.</text>
</comment>
<feature type="region of interest" description="Disordered" evidence="1">
    <location>
        <begin position="31"/>
        <end position="61"/>
    </location>
</feature>
<evidence type="ECO:0000313" key="2">
    <source>
        <dbReference type="EMBL" id="MVN87675.1"/>
    </source>
</evidence>
<protein>
    <submittedName>
        <fullName evidence="2">Uncharacterized protein</fullName>
    </submittedName>
</protein>
<gene>
    <name evidence="2" type="ORF">GO986_12975</name>
</gene>